<keyword evidence="3" id="KW-0378">Hydrolase</keyword>
<dbReference type="AlphaFoldDB" id="A0AAU7T7H9"/>
<dbReference type="Pfam" id="PF13320">
    <property type="entry name" value="GH123_cat"/>
    <property type="match status" value="1"/>
</dbReference>
<reference evidence="3" key="1">
    <citation type="submission" date="2024-06" db="EMBL/GenBank/DDBJ databases">
        <title>Kribbella sp. strain HUAS MG21 genome sequences.</title>
        <authorList>
            <person name="Mo P."/>
        </authorList>
    </citation>
    <scope>NUCLEOTIDE SEQUENCE</scope>
    <source>
        <strain evidence="3">HUAS MG21</strain>
    </source>
</reference>
<accession>A0AAU7T7H9</accession>
<gene>
    <name evidence="3" type="ORF">ABN611_30080</name>
</gene>
<dbReference type="EMBL" id="CP158165">
    <property type="protein sequence ID" value="XBV22801.1"/>
    <property type="molecule type" value="Genomic_DNA"/>
</dbReference>
<sequence length="837" mass="91506">MRNHRSLRRRIAVVLALPGVLVALLVPAAPAAGVQERSAADVVLADFEPGDSQEGVSLAADVDRAVPSTDFAARGSGSLRFDIAGSAATGNTVFPRVWLEDGTALQRADWRTFGYLRVGVLNASSEPTTMYVVVRDLAGKFHQTGLSAAPYGYRVFQIATAAIAAQGVDLTRLQHIQISAARSPNPRRLYVDDVVGTDTLVDEAAEQARTATQVVASMGLSGRLDAAVEALGQVESRISPRQLPPEQALRGTAAAIRAQLDDYRGRIPGLGGDIGAARGILAGLETVRWRIPRLGSFVDARRARPQSPVGLGFAASMSLVYPRDLPCQCGWGDGRLQLARGEYESTQLVALPYGTGLSGAQVKVTGIAGPRGPGSGLTVTADPVASLNLAPPVAPRPGTPTPYRPSLYQGWTPDPILADRATVDVAGDDLQAFWIRVHAAPGAAAGDYEVTIELTARDTAPQRARVRVTVWDVVIADRPVLQTAIGNDPKAYAEPYGITDPEGVRKVNEAKWRFLADYKLQPDNIYRSIYDGRPPTVAELREIDSKYGGLRRFNIWYFDPRLFDRARPETWDAQADALFDTIQPYVEDYRAAGLADRAYLYCCDESRAEYFGLIKAVLTRFKQRFPDIEVMSTIIDDQMGTGSGLSRLVDYWVRDVPWHSAEIIADRRAAGDESWWYLHAGNQNPYPNLFVGYEPGQLRSLLGPMSYQAGVDGFLYYRVDRWYGHPVLTDGPLSNWDPRTWNDVAGDGSLFYPGRNGPLPSIRIENFRDGMEDHNLLAALRQAVDHAPGGTDPQLIAKAERLLTAHDVVTSQKSYVRDPATYQAWRGDLGRVLERLT</sequence>
<evidence type="ECO:0000259" key="2">
    <source>
        <dbReference type="Pfam" id="PF13320"/>
    </source>
</evidence>
<evidence type="ECO:0000256" key="1">
    <source>
        <dbReference type="SAM" id="SignalP"/>
    </source>
</evidence>
<name>A0AAU7T7H9_9ACTN</name>
<dbReference type="InterPro" id="IPR025150">
    <property type="entry name" value="GH123_cat"/>
</dbReference>
<dbReference type="RefSeq" id="WP_350275640.1">
    <property type="nucleotide sequence ID" value="NZ_CP158165.1"/>
</dbReference>
<protein>
    <submittedName>
        <fullName evidence="3">Glycoside hydrolase domain-containing protein</fullName>
    </submittedName>
</protein>
<evidence type="ECO:0000313" key="3">
    <source>
        <dbReference type="EMBL" id="XBV22801.1"/>
    </source>
</evidence>
<feature type="chain" id="PRO_5043504448" evidence="1">
    <location>
        <begin position="32"/>
        <end position="837"/>
    </location>
</feature>
<proteinExistence type="predicted"/>
<feature type="domain" description="Glycoside hydrolase 123 catalytic" evidence="2">
    <location>
        <begin position="590"/>
        <end position="779"/>
    </location>
</feature>
<feature type="signal peptide" evidence="1">
    <location>
        <begin position="1"/>
        <end position="31"/>
    </location>
</feature>
<dbReference type="GO" id="GO:0016787">
    <property type="term" value="F:hydrolase activity"/>
    <property type="evidence" value="ECO:0007669"/>
    <property type="project" value="UniProtKB-KW"/>
</dbReference>
<keyword evidence="1" id="KW-0732">Signal</keyword>
<organism evidence="3">
    <name type="scientific">Kribbella sp. HUAS MG21</name>
    <dbReference type="NCBI Taxonomy" id="3160966"/>
    <lineage>
        <taxon>Bacteria</taxon>
        <taxon>Bacillati</taxon>
        <taxon>Actinomycetota</taxon>
        <taxon>Actinomycetes</taxon>
        <taxon>Propionibacteriales</taxon>
        <taxon>Kribbellaceae</taxon>
        <taxon>Kribbella</taxon>
    </lineage>
</organism>